<name>A0A1Y1ZCS0_9PLEO</name>
<evidence type="ECO:0000313" key="2">
    <source>
        <dbReference type="EMBL" id="ORY08070.1"/>
    </source>
</evidence>
<dbReference type="AlphaFoldDB" id="A0A1Y1ZCS0"/>
<gene>
    <name evidence="2" type="ORF">BCR34DRAFT_590106</name>
</gene>
<accession>A0A1Y1ZCS0</accession>
<reference evidence="2 3" key="1">
    <citation type="submission" date="2016-07" db="EMBL/GenBank/DDBJ databases">
        <title>Pervasive Adenine N6-methylation of Active Genes in Fungi.</title>
        <authorList>
            <consortium name="DOE Joint Genome Institute"/>
            <person name="Mondo S.J."/>
            <person name="Dannebaum R.O."/>
            <person name="Kuo R.C."/>
            <person name="Labutti K."/>
            <person name="Haridas S."/>
            <person name="Kuo A."/>
            <person name="Salamov A."/>
            <person name="Ahrendt S.R."/>
            <person name="Lipzen A."/>
            <person name="Sullivan W."/>
            <person name="Andreopoulos W.B."/>
            <person name="Clum A."/>
            <person name="Lindquist E."/>
            <person name="Daum C."/>
            <person name="Ramamoorthy G.K."/>
            <person name="Gryganskyi A."/>
            <person name="Culley D."/>
            <person name="Magnuson J.K."/>
            <person name="James T.Y."/>
            <person name="O'Malley M.A."/>
            <person name="Stajich J.E."/>
            <person name="Spatafora J.W."/>
            <person name="Visel A."/>
            <person name="Grigoriev I.V."/>
        </authorList>
    </citation>
    <scope>NUCLEOTIDE SEQUENCE [LARGE SCALE GENOMIC DNA]</scope>
    <source>
        <strain evidence="2 3">CBS 115471</strain>
    </source>
</reference>
<evidence type="ECO:0000256" key="1">
    <source>
        <dbReference type="SAM" id="MobiDB-lite"/>
    </source>
</evidence>
<organism evidence="2 3">
    <name type="scientific">Clohesyomyces aquaticus</name>
    <dbReference type="NCBI Taxonomy" id="1231657"/>
    <lineage>
        <taxon>Eukaryota</taxon>
        <taxon>Fungi</taxon>
        <taxon>Dikarya</taxon>
        <taxon>Ascomycota</taxon>
        <taxon>Pezizomycotina</taxon>
        <taxon>Dothideomycetes</taxon>
        <taxon>Pleosporomycetidae</taxon>
        <taxon>Pleosporales</taxon>
        <taxon>Lindgomycetaceae</taxon>
        <taxon>Clohesyomyces</taxon>
    </lineage>
</organism>
<dbReference type="Proteomes" id="UP000193144">
    <property type="component" value="Unassembled WGS sequence"/>
</dbReference>
<feature type="compositionally biased region" description="Pro residues" evidence="1">
    <location>
        <begin position="135"/>
        <end position="153"/>
    </location>
</feature>
<protein>
    <submittedName>
        <fullName evidence="2">Uncharacterized protein</fullName>
    </submittedName>
</protein>
<proteinExistence type="predicted"/>
<sequence length="170" mass="18075">MPDNPTLTRTTRASTSPLWRHFASIVYASLPSSVGMLDSSAESEPQDMPCAANGAFAPFSTHKQCQYTAKAARAAVAKPPAALRCSRLVRSGSHPRSNSLTVVHAALRTWIAKGVRSRPGPSVLVFLAVLTPRPPPPTAPPNPSHTPLSPPPATKRLALPSSNPSYHLLF</sequence>
<comment type="caution">
    <text evidence="2">The sequence shown here is derived from an EMBL/GenBank/DDBJ whole genome shotgun (WGS) entry which is preliminary data.</text>
</comment>
<evidence type="ECO:0000313" key="3">
    <source>
        <dbReference type="Proteomes" id="UP000193144"/>
    </source>
</evidence>
<keyword evidence="3" id="KW-1185">Reference proteome</keyword>
<dbReference type="EMBL" id="MCFA01000104">
    <property type="protein sequence ID" value="ORY08070.1"/>
    <property type="molecule type" value="Genomic_DNA"/>
</dbReference>
<feature type="region of interest" description="Disordered" evidence="1">
    <location>
        <begin position="135"/>
        <end position="164"/>
    </location>
</feature>